<evidence type="ECO:0000259" key="2">
    <source>
        <dbReference type="PROSITE" id="PS51462"/>
    </source>
</evidence>
<comment type="caution">
    <text evidence="3">The sequence shown here is derived from an EMBL/GenBank/DDBJ whole genome shotgun (WGS) entry which is preliminary data.</text>
</comment>
<feature type="domain" description="Nudix hydrolase" evidence="2">
    <location>
        <begin position="1"/>
        <end position="123"/>
    </location>
</feature>
<dbReference type="Gene3D" id="3.90.79.10">
    <property type="entry name" value="Nucleoside Triphosphate Pyrophosphohydrolase"/>
    <property type="match status" value="1"/>
</dbReference>
<proteinExistence type="predicted"/>
<dbReference type="InterPro" id="IPR000086">
    <property type="entry name" value="NUDIX_hydrolase_dom"/>
</dbReference>
<keyword evidence="1" id="KW-0378">Hydrolase</keyword>
<evidence type="ECO:0000256" key="1">
    <source>
        <dbReference type="ARBA" id="ARBA00022801"/>
    </source>
</evidence>
<dbReference type="GO" id="GO:0016787">
    <property type="term" value="F:hydrolase activity"/>
    <property type="evidence" value="ECO:0007669"/>
    <property type="project" value="UniProtKB-KW"/>
</dbReference>
<dbReference type="PROSITE" id="PS51462">
    <property type="entry name" value="NUDIX"/>
    <property type="match status" value="1"/>
</dbReference>
<dbReference type="AlphaFoldDB" id="A0A918X9L6"/>
<sequence>MVRGECVLLTLRGSSVPFAPGLWHAGAAGKVEPGEELVAAALRESGEELGVRPEPEDLSLRHVVHHTSPAGEWEHAFFVSHRWSGVPYNREPHKHAEVRWWAFGALPGDLVPYCAAALARMRSGESVSRLDGTAG</sequence>
<dbReference type="EMBL" id="BMXL01000003">
    <property type="protein sequence ID" value="GHD18771.1"/>
    <property type="molecule type" value="Genomic_DNA"/>
</dbReference>
<dbReference type="InterPro" id="IPR020084">
    <property type="entry name" value="NUDIX_hydrolase_CS"/>
</dbReference>
<reference evidence="3 4" key="1">
    <citation type="journal article" date="2014" name="Int. J. Syst. Evol. Microbiol.">
        <title>Complete genome sequence of Corynebacterium casei LMG S-19264T (=DSM 44701T), isolated from a smear-ripened cheese.</title>
        <authorList>
            <consortium name="US DOE Joint Genome Institute (JGI-PGF)"/>
            <person name="Walter F."/>
            <person name="Albersmeier A."/>
            <person name="Kalinowski J."/>
            <person name="Ruckert C."/>
        </authorList>
    </citation>
    <scope>NUCLEOTIDE SEQUENCE [LARGE SCALE GENOMIC DNA]</scope>
    <source>
        <strain evidence="3 4">KCTC 19473</strain>
    </source>
</reference>
<protein>
    <recommendedName>
        <fullName evidence="2">Nudix hydrolase domain-containing protein</fullName>
    </recommendedName>
</protein>
<evidence type="ECO:0000313" key="3">
    <source>
        <dbReference type="EMBL" id="GHD18771.1"/>
    </source>
</evidence>
<gene>
    <name evidence="3" type="ORF">GCM10007147_09310</name>
</gene>
<dbReference type="SUPFAM" id="SSF55811">
    <property type="entry name" value="Nudix"/>
    <property type="match status" value="1"/>
</dbReference>
<dbReference type="PROSITE" id="PS00893">
    <property type="entry name" value="NUDIX_BOX"/>
    <property type="match status" value="1"/>
</dbReference>
<keyword evidence="4" id="KW-1185">Reference proteome</keyword>
<organism evidence="3 4">
    <name type="scientific">Nocardiopsis kunsanensis</name>
    <dbReference type="NCBI Taxonomy" id="141693"/>
    <lineage>
        <taxon>Bacteria</taxon>
        <taxon>Bacillati</taxon>
        <taxon>Actinomycetota</taxon>
        <taxon>Actinomycetes</taxon>
        <taxon>Streptosporangiales</taxon>
        <taxon>Nocardiopsidaceae</taxon>
        <taxon>Nocardiopsis</taxon>
    </lineage>
</organism>
<dbReference type="InterPro" id="IPR015797">
    <property type="entry name" value="NUDIX_hydrolase-like_dom_sf"/>
</dbReference>
<evidence type="ECO:0000313" key="4">
    <source>
        <dbReference type="Proteomes" id="UP000654947"/>
    </source>
</evidence>
<dbReference type="Proteomes" id="UP000654947">
    <property type="component" value="Unassembled WGS sequence"/>
</dbReference>
<accession>A0A918X9L6</accession>
<dbReference type="Pfam" id="PF00293">
    <property type="entry name" value="NUDIX"/>
    <property type="match status" value="1"/>
</dbReference>
<name>A0A918X9L6_9ACTN</name>